<dbReference type="EMBL" id="SACY01000002">
    <property type="protein sequence ID" value="RVU25979.1"/>
    <property type="molecule type" value="Genomic_DNA"/>
</dbReference>
<dbReference type="RefSeq" id="WP_127803373.1">
    <property type="nucleotide sequence ID" value="NZ_SACY01000002.1"/>
</dbReference>
<dbReference type="OrthoDB" id="9772295at2"/>
<proteinExistence type="predicted"/>
<organism evidence="1 2">
    <name type="scientific">Sandaracinomonas limnophila</name>
    <dbReference type="NCBI Taxonomy" id="1862386"/>
    <lineage>
        <taxon>Bacteria</taxon>
        <taxon>Pseudomonadati</taxon>
        <taxon>Bacteroidota</taxon>
        <taxon>Cytophagia</taxon>
        <taxon>Cytophagales</taxon>
        <taxon>Flectobacillaceae</taxon>
        <taxon>Sandaracinomonas</taxon>
    </lineage>
</organism>
<dbReference type="AlphaFoldDB" id="A0A437PUN9"/>
<reference evidence="1 2" key="1">
    <citation type="submission" date="2019-01" db="EMBL/GenBank/DDBJ databases">
        <authorList>
            <person name="Chen W.-M."/>
        </authorList>
    </citation>
    <scope>NUCLEOTIDE SEQUENCE [LARGE SCALE GENOMIC DNA]</scope>
    <source>
        <strain evidence="1 2">FSY-15</strain>
    </source>
</reference>
<accession>A0A437PUN9</accession>
<keyword evidence="2" id="KW-1185">Reference proteome</keyword>
<evidence type="ECO:0000313" key="1">
    <source>
        <dbReference type="EMBL" id="RVU25979.1"/>
    </source>
</evidence>
<protein>
    <submittedName>
        <fullName evidence="1">DUF1800 domain-containing protein</fullName>
    </submittedName>
</protein>
<comment type="caution">
    <text evidence="1">The sequence shown here is derived from an EMBL/GenBank/DDBJ whole genome shotgun (WGS) entry which is preliminary data.</text>
</comment>
<sequence>MPEFSSQNIKHLLNRTLFGFSKEDYFMASAEGSISSLVKKLLQDKSIPEAPNSWVSTTPAQIQQDNGSASTWYKEFTIWWNQLMFKESLSIREKMVLFLHNHFSNERDKVNYPQYMYQQNQLLRKFALGNFKQLAKEICTDPSMLIYLDGNNSRGPQPNENFARELFELFTLGIGNYSETDIKQAAKAVSGWQVKGLESVFDSTRWYKETTLTIFGKTAQFTVNSLIDLVFEQKATAEFICRKLYKEFVYYKPNEAFVQEMATVFKVNNFELKPLLEFLLTSEEFYKASYQGSKIKNPQELIIGTCKLLELPKPDANNWYEMAIILQMQLFNPPNVAGWPGQRNWISSTTYSFRGGFTDSLINGKRYNGAAVTGKLDTLPYIRTFLNAEKVDLLVEDYFFYAFPIPLSKTRKDQLLQTILSGTIVSNWTTYIAMADTRVNSFLKALMRLPEFQLC</sequence>
<evidence type="ECO:0000313" key="2">
    <source>
        <dbReference type="Proteomes" id="UP000282832"/>
    </source>
</evidence>
<dbReference type="Pfam" id="PF08811">
    <property type="entry name" value="DUF1800"/>
    <property type="match status" value="1"/>
</dbReference>
<dbReference type="InterPro" id="IPR014917">
    <property type="entry name" value="DUF1800"/>
</dbReference>
<name>A0A437PUN9_9BACT</name>
<dbReference type="Proteomes" id="UP000282832">
    <property type="component" value="Unassembled WGS sequence"/>
</dbReference>
<gene>
    <name evidence="1" type="ORF">EOJ36_06070</name>
</gene>